<feature type="chain" id="PRO_5004054023" evidence="5">
    <location>
        <begin position="21"/>
        <end position="1406"/>
    </location>
</feature>
<accession>M4I0F6</accession>
<dbReference type="SUPFAM" id="SSF48239">
    <property type="entry name" value="Terpenoid cyclases/Protein prenyltransferases"/>
    <property type="match status" value="1"/>
</dbReference>
<dbReference type="InterPro" id="IPR047565">
    <property type="entry name" value="Alpha-macroglob_thiol-ester_cl"/>
</dbReference>
<dbReference type="InterPro" id="IPR041555">
    <property type="entry name" value="MG3"/>
</dbReference>
<dbReference type="Pfam" id="PF07677">
    <property type="entry name" value="A2M_recep"/>
    <property type="match status" value="1"/>
</dbReference>
<dbReference type="Gene3D" id="2.60.40.10">
    <property type="entry name" value="Immunoglobulins"/>
    <property type="match status" value="2"/>
</dbReference>
<dbReference type="PANTHER" id="PTHR11412">
    <property type="entry name" value="MACROGLOBULIN / COMPLEMENT"/>
    <property type="match status" value="1"/>
</dbReference>
<dbReference type="GO" id="GO:0004866">
    <property type="term" value="F:endopeptidase inhibitor activity"/>
    <property type="evidence" value="ECO:0007669"/>
    <property type="project" value="InterPro"/>
</dbReference>
<dbReference type="Pfam" id="PF07678">
    <property type="entry name" value="TED_complement"/>
    <property type="match status" value="1"/>
</dbReference>
<sequence>MNSLTRFCWLLAIVVATCYGEKIETIRPPVEQGGKYLVYLVDQVSSEETLNISVSIFNTTGDVHVKVALRETRNKTVVATIEDNISSESTKMLAMPLPFLLNNNYLVEVNGTGALNFSDNAYIYVSHRKSDSKKHSIIIQTDKPLYKPSDSVKFRVFGIQPNLLASKAPMNISIINPKRTIMAHWTNMENKTGVISLEYELSDKPVFGTWTIEMDQENKKERHQFKVREYVLPNYKVTVESEKTLASLGHGYLFIYEDVIKVNVTAKYTFGKSVRGDLVLNATIGDSDDALRLTFEQKIEGTNHIEFKMNDFIKTNMVKVSRYQSFCTPRKIIFKAMVTEALTGKKMYSEPFTVEIVNSPIKLEIDTPIIYKSGLPSQVHMSVSRLDDKPLTEEDRKFPVSVMIKYGNGYTHRDEYDIPQNGSIKFKLLLPDYKEGPVTIEAKYTGHRGSVKYETTDTAYPRFFMNNHHDNVEATLLQERVILGDDIKVFMNSTAPISWALITIISNKKMLSNELRNMEDKTHFVLEIPTSEIMIPEASVIISCLTSNGKFMVDASIAKITIAFKNDVVGTFTEKAGKPGTNVDFKVKTMPGSAVFVMAVDKNLHLLESAKYITEDMIYDALLGSENSNRWRYSVTDINGVINSLGMEIMTNFIKKHRSISYNTLGRTAYHMESAPMGPGPIPVSSYYSPVSSSVSARIRKYFPETWIWLSGDASDAGEFSFNNVVPDSITKWTTNAFAFHPEKGLGIMKESAEFLSYQDFFIVPVLPPFIIRGESFVLKVSIFSNLTQDQEVTVTLPESDQFTLKDSENAKTVTVNAHSDNTVQFEVVPTAVGEIPVKVQASCEVAADEVHKKITVKPEGYTLYFNKAFLLKIEDGVPAEIDYEFEAKPEFVKDSERVEVSIIGDIMGPSFENLENLIRIPSGCGEQNMINFAPNVYAKNYLSARAKLTDELAKKILYYTRRGYKNQMQYQHSDGSFSAFGHRDKVGSTWLTAFVLRCFGQAHKSMPDLYIDEGVFRQGITWLLRQQNKQGYFVEYGRVIHSAMQGGTNNGLTLTIYTLISLVENKHIMPNVTDSVIRDVTANLPIMRNDTYSLGMMLYLMTLVDDTDRFEEIQTILEDKAINKDDMKYWDTEVDTESDPYSHSVSTRVELASYILMAYVNKENIEEGLPIMKYILSQRNSNGGFQSTQDTILGIEALGKFAQNIKSPTTFTVTVTSDEKDSYTFPEINSEMSTVLYTHVLPSSTKTIHIKGEGTTSEDATATYAFAQISWQYNIKLGSADKVFEGKVEYRTLSSNEMALNICHKMKKMNITGMVIIEAALPSGYMLSNKKELLASENISKVEIEETEVVLYLNKLDTSFSCHELEATKIYEVKGHTSPLPVKIRLYYQPDLELVTMYTITGGSE</sequence>
<evidence type="ECO:0000256" key="3">
    <source>
        <dbReference type="ARBA" id="ARBA00023157"/>
    </source>
</evidence>
<dbReference type="PROSITE" id="PS00477">
    <property type="entry name" value="ALPHA_2_MACROGLOBULIN"/>
    <property type="match status" value="1"/>
</dbReference>
<dbReference type="Pfam" id="PF07703">
    <property type="entry name" value="A2M_BRD"/>
    <property type="match status" value="1"/>
</dbReference>
<evidence type="ECO:0000256" key="4">
    <source>
        <dbReference type="ARBA" id="ARBA00023180"/>
    </source>
</evidence>
<evidence type="ECO:0000256" key="5">
    <source>
        <dbReference type="SAM" id="SignalP"/>
    </source>
</evidence>
<feature type="domain" description="Alpha-macroglobulin receptor-binding" evidence="8">
    <location>
        <begin position="1313"/>
        <end position="1399"/>
    </location>
</feature>
<dbReference type="InterPro" id="IPR002890">
    <property type="entry name" value="MG2"/>
</dbReference>
<dbReference type="InterPro" id="IPR050473">
    <property type="entry name" value="A2M/Complement_sys"/>
</dbReference>
<proteinExistence type="evidence at transcript level"/>
<evidence type="ECO:0000259" key="8">
    <source>
        <dbReference type="SMART" id="SM01361"/>
    </source>
</evidence>
<dbReference type="InterPro" id="IPR013783">
    <property type="entry name" value="Ig-like_fold"/>
</dbReference>
<name>M4I0F6_EUPSC</name>
<dbReference type="Gene3D" id="6.20.50.160">
    <property type="match status" value="1"/>
</dbReference>
<dbReference type="Pfam" id="PF01835">
    <property type="entry name" value="MG2"/>
    <property type="match status" value="1"/>
</dbReference>
<dbReference type="SMART" id="SM01360">
    <property type="entry name" value="A2M"/>
    <property type="match status" value="1"/>
</dbReference>
<dbReference type="PANTHER" id="PTHR11412:SF136">
    <property type="entry name" value="CD109 ANTIGEN"/>
    <property type="match status" value="1"/>
</dbReference>
<feature type="domain" description="Alpha-2-macroglobulin" evidence="7">
    <location>
        <begin position="706"/>
        <end position="797"/>
    </location>
</feature>
<dbReference type="SMART" id="SM01419">
    <property type="entry name" value="Thiol-ester_cl"/>
    <property type="match status" value="1"/>
</dbReference>
<dbReference type="InterPro" id="IPR036595">
    <property type="entry name" value="A-macroglobulin_rcpt-bd_sf"/>
</dbReference>
<dbReference type="Gene3D" id="2.60.40.1940">
    <property type="match status" value="1"/>
</dbReference>
<protein>
    <submittedName>
        <fullName evidence="9">Thioester-containing protein 1</fullName>
    </submittedName>
</protein>
<dbReference type="InterPro" id="IPR011625">
    <property type="entry name" value="A2M_N_BRD"/>
</dbReference>
<dbReference type="Gene3D" id="2.60.40.1930">
    <property type="match status" value="2"/>
</dbReference>
<dbReference type="InterPro" id="IPR011626">
    <property type="entry name" value="Alpha-macroglobulin_TED"/>
</dbReference>
<dbReference type="SMART" id="SM01359">
    <property type="entry name" value="A2M_N_2"/>
    <property type="match status" value="1"/>
</dbReference>
<evidence type="ECO:0000259" key="7">
    <source>
        <dbReference type="SMART" id="SM01360"/>
    </source>
</evidence>
<dbReference type="Pfam" id="PF17791">
    <property type="entry name" value="MG3"/>
    <property type="match status" value="1"/>
</dbReference>
<reference evidence="9" key="2">
    <citation type="journal article" date="2015" name="Fish Shellfish Immunol.">
        <title>Identification, molecular characterization, and gene expression analysis of a CD109 molecule in the Hawaiian bobtail squid Euprymna scolopes.</title>
        <authorList>
            <person name="Yazzie N."/>
            <person name="Salazar K.A."/>
            <person name="Castillo M.G."/>
        </authorList>
    </citation>
    <scope>NUCLEOTIDE SEQUENCE</scope>
</reference>
<dbReference type="InterPro" id="IPR009048">
    <property type="entry name" value="A-macroglobulin_rcpt-bd"/>
</dbReference>
<dbReference type="Gene3D" id="2.60.40.2950">
    <property type="match status" value="1"/>
</dbReference>
<feature type="signal peptide" evidence="5">
    <location>
        <begin position="1"/>
        <end position="20"/>
    </location>
</feature>
<keyword evidence="1 5" id="KW-0732">Signal</keyword>
<keyword evidence="3" id="KW-1015">Disulfide bond</keyword>
<dbReference type="SMART" id="SM01361">
    <property type="entry name" value="A2M_recep"/>
    <property type="match status" value="1"/>
</dbReference>
<evidence type="ECO:0000259" key="6">
    <source>
        <dbReference type="SMART" id="SM01359"/>
    </source>
</evidence>
<organism evidence="9">
    <name type="scientific">Euprymna scolopes</name>
    <name type="common">Hawaiian bobtail squid</name>
    <dbReference type="NCBI Taxonomy" id="6613"/>
    <lineage>
        <taxon>Eukaryota</taxon>
        <taxon>Metazoa</taxon>
        <taxon>Spiralia</taxon>
        <taxon>Lophotrochozoa</taxon>
        <taxon>Mollusca</taxon>
        <taxon>Cephalopoda</taxon>
        <taxon>Coleoidea</taxon>
        <taxon>Decapodiformes</taxon>
        <taxon>Sepiida</taxon>
        <taxon>Sepiolidae</taxon>
        <taxon>Sepiolinae</taxon>
        <taxon>Euprymna</taxon>
    </lineage>
</organism>
<feature type="domain" description="Alpha-2-macroglobulin bait region" evidence="6">
    <location>
        <begin position="472"/>
        <end position="607"/>
    </location>
</feature>
<dbReference type="Pfam" id="PF00207">
    <property type="entry name" value="A2M"/>
    <property type="match status" value="1"/>
</dbReference>
<dbReference type="InterPro" id="IPR001599">
    <property type="entry name" value="Macroglobln_a2"/>
</dbReference>
<dbReference type="SUPFAM" id="SSF49410">
    <property type="entry name" value="Alpha-macroglobulin receptor domain"/>
    <property type="match status" value="1"/>
</dbReference>
<dbReference type="GO" id="GO:0005615">
    <property type="term" value="C:extracellular space"/>
    <property type="evidence" value="ECO:0007669"/>
    <property type="project" value="InterPro"/>
</dbReference>
<dbReference type="Gene3D" id="1.50.10.20">
    <property type="match status" value="1"/>
</dbReference>
<dbReference type="EMBL" id="JQ392569">
    <property type="protein sequence ID" value="AFV94409.1"/>
    <property type="molecule type" value="mRNA"/>
</dbReference>
<evidence type="ECO:0000256" key="2">
    <source>
        <dbReference type="ARBA" id="ARBA00022966"/>
    </source>
</evidence>
<dbReference type="Gene3D" id="2.60.120.1540">
    <property type="match status" value="1"/>
</dbReference>
<evidence type="ECO:0000256" key="1">
    <source>
        <dbReference type="ARBA" id="ARBA00022729"/>
    </source>
</evidence>
<keyword evidence="2" id="KW-0882">Thioester bond</keyword>
<dbReference type="InterPro" id="IPR019742">
    <property type="entry name" value="MacrogloblnA2_CS"/>
</dbReference>
<reference evidence="9" key="1">
    <citation type="submission" date="2012-01" db="EMBL/GenBank/DDBJ databases">
        <authorList>
            <person name="Yazzie N.M."/>
            <person name="Castillo M.G."/>
        </authorList>
    </citation>
    <scope>NUCLEOTIDE SEQUENCE</scope>
</reference>
<keyword evidence="4" id="KW-0325">Glycoprotein</keyword>
<dbReference type="InterPro" id="IPR008930">
    <property type="entry name" value="Terpenoid_cyclase/PrenylTrfase"/>
</dbReference>
<dbReference type="Gene3D" id="2.60.40.690">
    <property type="entry name" value="Alpha-macroglobulin, receptor-binding domain"/>
    <property type="match status" value="1"/>
</dbReference>
<dbReference type="Gene3D" id="2.20.130.20">
    <property type="match status" value="1"/>
</dbReference>
<dbReference type="FunFam" id="2.60.40.1930:FF:000001">
    <property type="entry name" value="CD109 isoform 3"/>
    <property type="match status" value="1"/>
</dbReference>
<evidence type="ECO:0000313" key="9">
    <source>
        <dbReference type="EMBL" id="AFV94409.1"/>
    </source>
</evidence>